<dbReference type="EMBL" id="JBFAEG010000074">
    <property type="protein sequence ID" value="MEU5714097.1"/>
    <property type="molecule type" value="Genomic_DNA"/>
</dbReference>
<dbReference type="InterPro" id="IPR000073">
    <property type="entry name" value="AB_hydrolase_1"/>
</dbReference>
<organism evidence="3 4">
    <name type="scientific">Streptomyces flaveolus</name>
    <dbReference type="NCBI Taxonomy" id="67297"/>
    <lineage>
        <taxon>Bacteria</taxon>
        <taxon>Bacillati</taxon>
        <taxon>Actinomycetota</taxon>
        <taxon>Actinomycetes</taxon>
        <taxon>Kitasatosporales</taxon>
        <taxon>Streptomycetaceae</taxon>
        <taxon>Streptomyces</taxon>
    </lineage>
</organism>
<sequence>MPAELDNFEHAYAEVNGVRLHYVIGGSGDPLVLLPGWPRTWWQYHKMMPILAEHFRVIVCEYRGMGDSEKPETGYAKANMARDVYELVRHLGYEKVNMAGEDVGSWIAYFFAANYPNATKKLAIWDAGAPSESLASIPALPSSPEFNAWHFGFNQLEGLPERLLEGQYSVIIDWYAEKISGDPGAVDKESRAIYAKAYDSAEAIRAVAGWYRTLYNDIQEAADYPKLTMPVLVPGGHYLELSRASNENRATDIRFVQLPGAGHYLAEERPTELSRELIGFFGK</sequence>
<dbReference type="InterPro" id="IPR029058">
    <property type="entry name" value="AB_hydrolase_fold"/>
</dbReference>
<dbReference type="Pfam" id="PF00561">
    <property type="entry name" value="Abhydrolase_1"/>
    <property type="match status" value="1"/>
</dbReference>
<reference evidence="3 4" key="1">
    <citation type="submission" date="2024-06" db="EMBL/GenBank/DDBJ databases">
        <title>The Natural Products Discovery Center: Release of the First 8490 Sequenced Strains for Exploring Actinobacteria Biosynthetic Diversity.</title>
        <authorList>
            <person name="Kalkreuter E."/>
            <person name="Kautsar S.A."/>
            <person name="Yang D."/>
            <person name="Bader C.D."/>
            <person name="Teijaro C.N."/>
            <person name="Fluegel L."/>
            <person name="Davis C.M."/>
            <person name="Simpson J.R."/>
            <person name="Lauterbach L."/>
            <person name="Steele A.D."/>
            <person name="Gui C."/>
            <person name="Meng S."/>
            <person name="Li G."/>
            <person name="Viehrig K."/>
            <person name="Ye F."/>
            <person name="Su P."/>
            <person name="Kiefer A.F."/>
            <person name="Nichols A."/>
            <person name="Cepeda A.J."/>
            <person name="Yan W."/>
            <person name="Fan B."/>
            <person name="Jiang Y."/>
            <person name="Adhikari A."/>
            <person name="Zheng C.-J."/>
            <person name="Schuster L."/>
            <person name="Cowan T.M."/>
            <person name="Smanski M.J."/>
            <person name="Chevrette M.G."/>
            <person name="De Carvalho L.P.S."/>
            <person name="Shen B."/>
        </authorList>
    </citation>
    <scope>NUCLEOTIDE SEQUENCE [LARGE SCALE GENOMIC DNA]</scope>
    <source>
        <strain evidence="3 4">NPDC020594</strain>
    </source>
</reference>
<dbReference type="SUPFAM" id="SSF53474">
    <property type="entry name" value="alpha/beta-Hydrolases"/>
    <property type="match status" value="1"/>
</dbReference>
<gene>
    <name evidence="3" type="ORF">AB0H04_46225</name>
</gene>
<keyword evidence="4" id="KW-1185">Reference proteome</keyword>
<evidence type="ECO:0000313" key="4">
    <source>
        <dbReference type="Proteomes" id="UP001551011"/>
    </source>
</evidence>
<dbReference type="PRINTS" id="PR00412">
    <property type="entry name" value="EPOXHYDRLASE"/>
</dbReference>
<comment type="caution">
    <text evidence="3">The sequence shown here is derived from an EMBL/GenBank/DDBJ whole genome shotgun (WGS) entry which is preliminary data.</text>
</comment>
<accession>A0ABV3ARZ6</accession>
<proteinExistence type="predicted"/>
<dbReference type="GO" id="GO:0016787">
    <property type="term" value="F:hydrolase activity"/>
    <property type="evidence" value="ECO:0007669"/>
    <property type="project" value="UniProtKB-KW"/>
</dbReference>
<dbReference type="Gene3D" id="3.40.50.1820">
    <property type="entry name" value="alpha/beta hydrolase"/>
    <property type="match status" value="1"/>
</dbReference>
<dbReference type="Proteomes" id="UP001551011">
    <property type="component" value="Unassembled WGS sequence"/>
</dbReference>
<feature type="domain" description="AB hydrolase-1" evidence="2">
    <location>
        <begin position="30"/>
        <end position="143"/>
    </location>
</feature>
<evidence type="ECO:0000313" key="3">
    <source>
        <dbReference type="EMBL" id="MEU5714097.1"/>
    </source>
</evidence>
<protein>
    <submittedName>
        <fullName evidence="3">Alpha/beta hydrolase</fullName>
    </submittedName>
</protein>
<dbReference type="PANTHER" id="PTHR43329">
    <property type="entry name" value="EPOXIDE HYDROLASE"/>
    <property type="match status" value="1"/>
</dbReference>
<dbReference type="RefSeq" id="WP_030659101.1">
    <property type="nucleotide sequence ID" value="NZ_JBEXDP010000144.1"/>
</dbReference>
<name>A0ABV3ARZ6_9ACTN</name>
<keyword evidence="1 3" id="KW-0378">Hydrolase</keyword>
<dbReference type="InterPro" id="IPR000639">
    <property type="entry name" value="Epox_hydrolase-like"/>
</dbReference>
<evidence type="ECO:0000256" key="1">
    <source>
        <dbReference type="ARBA" id="ARBA00022801"/>
    </source>
</evidence>
<evidence type="ECO:0000259" key="2">
    <source>
        <dbReference type="Pfam" id="PF00561"/>
    </source>
</evidence>